<dbReference type="RefSeq" id="XP_033652917.1">
    <property type="nucleotide sequence ID" value="XM_033803040.1"/>
</dbReference>
<dbReference type="EMBL" id="ML986497">
    <property type="protein sequence ID" value="KAF2275378.1"/>
    <property type="molecule type" value="Genomic_DNA"/>
</dbReference>
<dbReference type="GeneID" id="54556215"/>
<proteinExistence type="predicted"/>
<dbReference type="PANTHER" id="PTHR35179">
    <property type="entry name" value="PROTEIN CBG02620"/>
    <property type="match status" value="1"/>
</dbReference>
<reference evidence="1" key="1">
    <citation type="journal article" date="2020" name="Stud. Mycol.">
        <title>101 Dothideomycetes genomes: a test case for predicting lifestyles and emergence of pathogens.</title>
        <authorList>
            <person name="Haridas S."/>
            <person name="Albert R."/>
            <person name="Binder M."/>
            <person name="Bloem J."/>
            <person name="Labutti K."/>
            <person name="Salamov A."/>
            <person name="Andreopoulos B."/>
            <person name="Baker S."/>
            <person name="Barry K."/>
            <person name="Bills G."/>
            <person name="Bluhm B."/>
            <person name="Cannon C."/>
            <person name="Castanera R."/>
            <person name="Culley D."/>
            <person name="Daum C."/>
            <person name="Ezra D."/>
            <person name="Gonzalez J."/>
            <person name="Henrissat B."/>
            <person name="Kuo A."/>
            <person name="Liang C."/>
            <person name="Lipzen A."/>
            <person name="Lutzoni F."/>
            <person name="Magnuson J."/>
            <person name="Mondo S."/>
            <person name="Nolan M."/>
            <person name="Ohm R."/>
            <person name="Pangilinan J."/>
            <person name="Park H.-J."/>
            <person name="Ramirez L."/>
            <person name="Alfaro M."/>
            <person name="Sun H."/>
            <person name="Tritt A."/>
            <person name="Yoshinaga Y."/>
            <person name="Zwiers L.-H."/>
            <person name="Turgeon B."/>
            <person name="Goodwin S."/>
            <person name="Spatafora J."/>
            <person name="Crous P."/>
            <person name="Grigoriev I."/>
        </authorList>
    </citation>
    <scope>NUCLEOTIDE SEQUENCE</scope>
    <source>
        <strain evidence="1">CBS 379.55</strain>
    </source>
</reference>
<protein>
    <recommendedName>
        <fullName evidence="3">Geranylgeranyl pyrophosphate synthetase</fullName>
    </recommendedName>
</protein>
<dbReference type="AlphaFoldDB" id="A0A6A6JHD6"/>
<accession>A0A6A6JHD6</accession>
<dbReference type="PANTHER" id="PTHR35179:SF1">
    <property type="entry name" value="INTEGRAL MEMBRANE PROTEIN"/>
    <property type="match status" value="1"/>
</dbReference>
<evidence type="ECO:0000313" key="1">
    <source>
        <dbReference type="EMBL" id="KAF2275378.1"/>
    </source>
</evidence>
<organism evidence="1 2">
    <name type="scientific">Westerdykella ornata</name>
    <dbReference type="NCBI Taxonomy" id="318751"/>
    <lineage>
        <taxon>Eukaryota</taxon>
        <taxon>Fungi</taxon>
        <taxon>Dikarya</taxon>
        <taxon>Ascomycota</taxon>
        <taxon>Pezizomycotina</taxon>
        <taxon>Dothideomycetes</taxon>
        <taxon>Pleosporomycetidae</taxon>
        <taxon>Pleosporales</taxon>
        <taxon>Sporormiaceae</taxon>
        <taxon>Westerdykella</taxon>
    </lineage>
</organism>
<dbReference type="Proteomes" id="UP000800097">
    <property type="component" value="Unassembled WGS sequence"/>
</dbReference>
<name>A0A6A6JHD6_WESOR</name>
<evidence type="ECO:0000313" key="2">
    <source>
        <dbReference type="Proteomes" id="UP000800097"/>
    </source>
</evidence>
<evidence type="ECO:0008006" key="3">
    <source>
        <dbReference type="Google" id="ProtNLM"/>
    </source>
</evidence>
<sequence length="383" mass="43076">MLSSIRTYLAQNTGPLLLELSPDDVTPSQIPIHKAFTTICSYNWKIAPLAFPTIFVPGAPRKYVPLPLPQHFPLDQGTYYMNENAYRAPRHRYEPMFQAMAIMQPDMRMNAIDVVVDRGCLKPLMEVAGKKNRRKPFCIAAQRIRNTLFLRVAGGGKDLAHGNGSRGHSFEKAFTMAFMGMGSDALSHYRVHEYDFGGLRMLVRCEVDAFYEHPDYECAPETAPSPDQYMGLEDVGLKGHADATRVTIRGKDVAPHKMAEIKSRVKGGDTVPRDVISQMWLGRTPWLIRGKHKDGKVSEVTVTNEGGYTFDRYELGQQDVLRRTAGLLTLLREVVGAAPGQKAMLVWPVAKAECLEVREMISEPDMIPGEFVERFWLHSYADD</sequence>
<keyword evidence="2" id="KW-1185">Reference proteome</keyword>
<gene>
    <name evidence="1" type="ORF">EI97DRAFT_73416</name>
</gene>
<dbReference type="OrthoDB" id="420564at2759"/>